<reference evidence="1 2" key="1">
    <citation type="submission" date="2022-04" db="EMBL/GenBank/DDBJ databases">
        <title>The arsenic-methylating capacity of Chitinophaga filiformis YT5 during chitin decomposition.</title>
        <authorList>
            <person name="Chen G."/>
            <person name="Liang Y."/>
        </authorList>
    </citation>
    <scope>NUCLEOTIDE SEQUENCE [LARGE SCALE GENOMIC DNA]</scope>
    <source>
        <strain evidence="1 2">YT5</strain>
    </source>
</reference>
<keyword evidence="2" id="KW-1185">Reference proteome</keyword>
<name>A0ABY4HTV6_CHIFI</name>
<organism evidence="1 2">
    <name type="scientific">Chitinophaga filiformis</name>
    <name type="common">Myxococcus filiformis</name>
    <name type="synonym">Flexibacter filiformis</name>
    <dbReference type="NCBI Taxonomy" id="104663"/>
    <lineage>
        <taxon>Bacteria</taxon>
        <taxon>Pseudomonadati</taxon>
        <taxon>Bacteroidota</taxon>
        <taxon>Chitinophagia</taxon>
        <taxon>Chitinophagales</taxon>
        <taxon>Chitinophagaceae</taxon>
        <taxon>Chitinophaga</taxon>
    </lineage>
</organism>
<accession>A0ABY4HTV6</accession>
<dbReference type="RefSeq" id="WP_247809409.1">
    <property type="nucleotide sequence ID" value="NZ_CP095855.1"/>
</dbReference>
<dbReference type="Proteomes" id="UP000830198">
    <property type="component" value="Chromosome"/>
</dbReference>
<evidence type="ECO:0000313" key="1">
    <source>
        <dbReference type="EMBL" id="UPK67222.1"/>
    </source>
</evidence>
<gene>
    <name evidence="1" type="ORF">MYF79_19975</name>
</gene>
<proteinExistence type="predicted"/>
<evidence type="ECO:0000313" key="2">
    <source>
        <dbReference type="Proteomes" id="UP000830198"/>
    </source>
</evidence>
<dbReference type="EMBL" id="CP095855">
    <property type="protein sequence ID" value="UPK67222.1"/>
    <property type="molecule type" value="Genomic_DNA"/>
</dbReference>
<protein>
    <submittedName>
        <fullName evidence="1">Uncharacterized protein</fullName>
    </submittedName>
</protein>
<sequence length="123" mass="13543">MTDPIKVTKSYLDILNQVFEIEKKLSALQEPNSIQRNVNKLKEIMEQGLGIQGSNDTTGFVYHNPIGEDYNITRTDCEASIAGESTGNLQITEVIKPIIRLHSGGASFIVQKGVVVVKAKNNQ</sequence>